<dbReference type="InterPro" id="IPR046348">
    <property type="entry name" value="SIS_dom_sf"/>
</dbReference>
<dbReference type="GO" id="GO:0048029">
    <property type="term" value="F:monosaccharide binding"/>
    <property type="evidence" value="ECO:0007669"/>
    <property type="project" value="TreeGrafter"/>
</dbReference>
<evidence type="ECO:0000256" key="4">
    <source>
        <dbReference type="RuleBase" id="RU000612"/>
    </source>
</evidence>
<evidence type="ECO:0000256" key="2">
    <source>
        <dbReference type="ARBA" id="ARBA00023152"/>
    </source>
</evidence>
<dbReference type="GO" id="GO:0097367">
    <property type="term" value="F:carbohydrate derivative binding"/>
    <property type="evidence" value="ECO:0007669"/>
    <property type="project" value="InterPro"/>
</dbReference>
<evidence type="ECO:0000313" key="6">
    <source>
        <dbReference type="Proteomes" id="UP000537592"/>
    </source>
</evidence>
<gene>
    <name evidence="5" type="ORF">FHS81_001564</name>
</gene>
<reference evidence="5 6" key="1">
    <citation type="submission" date="2020-08" db="EMBL/GenBank/DDBJ databases">
        <title>Genomic Encyclopedia of Type Strains, Phase IV (KMG-IV): sequencing the most valuable type-strain genomes for metagenomic binning, comparative biology and taxonomic classification.</title>
        <authorList>
            <person name="Goeker M."/>
        </authorList>
    </citation>
    <scope>NUCLEOTIDE SEQUENCE [LARGE SCALE GENOMIC DNA]</scope>
    <source>
        <strain evidence="5 6">DSM 28760</strain>
    </source>
</reference>
<comment type="catalytic activity">
    <reaction evidence="4">
        <text>alpha-D-glucose 6-phosphate = beta-D-fructose 6-phosphate</text>
        <dbReference type="Rhea" id="RHEA:11816"/>
        <dbReference type="ChEBI" id="CHEBI:57634"/>
        <dbReference type="ChEBI" id="CHEBI:58225"/>
        <dbReference type="EC" id="5.3.1.9"/>
    </reaction>
</comment>
<dbReference type="GO" id="GO:0005829">
    <property type="term" value="C:cytosol"/>
    <property type="evidence" value="ECO:0007669"/>
    <property type="project" value="TreeGrafter"/>
</dbReference>
<dbReference type="GO" id="GO:0006096">
    <property type="term" value="P:glycolytic process"/>
    <property type="evidence" value="ECO:0007669"/>
    <property type="project" value="UniProtKB-UniPathway"/>
</dbReference>
<keyword evidence="2 4" id="KW-0324">Glycolysis</keyword>
<dbReference type="InterPro" id="IPR001672">
    <property type="entry name" value="G6P_Isomerase"/>
</dbReference>
<evidence type="ECO:0000313" key="5">
    <source>
        <dbReference type="EMBL" id="MBB3809482.1"/>
    </source>
</evidence>
<dbReference type="RefSeq" id="WP_183751613.1">
    <property type="nucleotide sequence ID" value="NZ_JACICC010000003.1"/>
</dbReference>
<dbReference type="UniPathway" id="UPA00109">
    <property type="reaction ID" value="UER00181"/>
</dbReference>
<dbReference type="AlphaFoldDB" id="A0A7W6EH39"/>
<dbReference type="PROSITE" id="PS00174">
    <property type="entry name" value="P_GLUCOSE_ISOMERASE_2"/>
    <property type="match status" value="1"/>
</dbReference>
<dbReference type="EMBL" id="JACICC010000003">
    <property type="protein sequence ID" value="MBB3809482.1"/>
    <property type="molecule type" value="Genomic_DNA"/>
</dbReference>
<proteinExistence type="inferred from homology"/>
<dbReference type="SUPFAM" id="SSF53697">
    <property type="entry name" value="SIS domain"/>
    <property type="match status" value="1"/>
</dbReference>
<keyword evidence="1 4" id="KW-0312">Gluconeogenesis</keyword>
<organism evidence="5 6">
    <name type="scientific">Pseudochelatococcus contaminans</name>
    <dbReference type="NCBI Taxonomy" id="1538103"/>
    <lineage>
        <taxon>Bacteria</taxon>
        <taxon>Pseudomonadati</taxon>
        <taxon>Pseudomonadota</taxon>
        <taxon>Alphaproteobacteria</taxon>
        <taxon>Hyphomicrobiales</taxon>
        <taxon>Chelatococcaceae</taxon>
        <taxon>Pseudochelatococcus</taxon>
    </lineage>
</organism>
<dbReference type="PANTHER" id="PTHR11469">
    <property type="entry name" value="GLUCOSE-6-PHOSPHATE ISOMERASE"/>
    <property type="match status" value="1"/>
</dbReference>
<dbReference type="PRINTS" id="PR00662">
    <property type="entry name" value="G6PISOMERASE"/>
</dbReference>
<dbReference type="GO" id="GO:0004347">
    <property type="term" value="F:glucose-6-phosphate isomerase activity"/>
    <property type="evidence" value="ECO:0007669"/>
    <property type="project" value="UniProtKB-EC"/>
</dbReference>
<protein>
    <recommendedName>
        <fullName evidence="4">Glucose-6-phosphate isomerase</fullName>
        <ecNumber evidence="4">5.3.1.9</ecNumber>
    </recommendedName>
</protein>
<dbReference type="Pfam" id="PF00342">
    <property type="entry name" value="PGI"/>
    <property type="match status" value="1"/>
</dbReference>
<accession>A0A7W6EH39</accession>
<dbReference type="PANTHER" id="PTHR11469:SF1">
    <property type="entry name" value="GLUCOSE-6-PHOSPHATE ISOMERASE"/>
    <property type="match status" value="1"/>
</dbReference>
<evidence type="ECO:0000256" key="1">
    <source>
        <dbReference type="ARBA" id="ARBA00022432"/>
    </source>
</evidence>
<comment type="pathway">
    <text evidence="4">Carbohydrate degradation; glycolysis; D-glyceraldehyde 3-phosphate and glycerone phosphate from D-glucose: step 2/4.</text>
</comment>
<dbReference type="Proteomes" id="UP000537592">
    <property type="component" value="Unassembled WGS sequence"/>
</dbReference>
<dbReference type="InterPro" id="IPR018189">
    <property type="entry name" value="Phosphoglucose_isomerase_CS"/>
</dbReference>
<dbReference type="GO" id="GO:0051156">
    <property type="term" value="P:glucose 6-phosphate metabolic process"/>
    <property type="evidence" value="ECO:0007669"/>
    <property type="project" value="TreeGrafter"/>
</dbReference>
<dbReference type="GO" id="GO:0006094">
    <property type="term" value="P:gluconeogenesis"/>
    <property type="evidence" value="ECO:0007669"/>
    <property type="project" value="UniProtKB-KW"/>
</dbReference>
<keyword evidence="6" id="KW-1185">Reference proteome</keyword>
<dbReference type="Gene3D" id="3.40.50.10490">
    <property type="entry name" value="Glucose-6-phosphate isomerase like protein, domain 1"/>
    <property type="match status" value="2"/>
</dbReference>
<sequence>MAHGHSGKDHKAYDQSIELALASRVGGKGLPDTAIDAAFAAVGTALGRVNKEVAAGGLPFITVAAGADDLPAIREAAARFLGNGPVTDIVFLGTGGSSLGAQALAQIGFNQVAGLGRVDAPRLHFFDNLDPFTFDVTLARLPLATTRVLAVSKSGGTGETLVQTIAVITALDKAGLRPRISELVLGISEPRREGKANGLRDLLEPEGVSFLDHDTGIGGRYSVLSNVGLLPAAIAGLDIAAIRAGAKSVIDTLAAEDVREIPAATGAAVNVAAALEGKGITVLMAYTDRLERFTKWWIQLWAESLGKDGRGSQPVGALGPVDQHSQQQLYLDGPDDKLFSVITLDVKGAGPAIDADLAARAGQAGFGGKHVGDLVAAQGLAMIDTFASNGRPVRQIRLSRLDEFSVGALLAHFLLETVLAGYALGVDPFDQPAVEEAKILAKQYLAEGKG</sequence>
<name>A0A7W6EH39_9HYPH</name>
<comment type="similarity">
    <text evidence="4">Belongs to the GPI family.</text>
</comment>
<keyword evidence="3 4" id="KW-0413">Isomerase</keyword>
<evidence type="ECO:0000256" key="3">
    <source>
        <dbReference type="ARBA" id="ARBA00023235"/>
    </source>
</evidence>
<comment type="caution">
    <text evidence="5">The sequence shown here is derived from an EMBL/GenBank/DDBJ whole genome shotgun (WGS) entry which is preliminary data.</text>
</comment>
<dbReference type="PROSITE" id="PS51463">
    <property type="entry name" value="P_GLUCOSE_ISOMERASE_3"/>
    <property type="match status" value="1"/>
</dbReference>
<dbReference type="EC" id="5.3.1.9" evidence="4"/>